<name>A0A2S6GLK8_9PSEU</name>
<dbReference type="RefSeq" id="WP_104480596.1">
    <property type="nucleotide sequence ID" value="NZ_CP154825.1"/>
</dbReference>
<comment type="caution">
    <text evidence="3">The sequence shown here is derived from an EMBL/GenBank/DDBJ whole genome shotgun (WGS) entry which is preliminary data.</text>
</comment>
<dbReference type="Proteomes" id="UP000239203">
    <property type="component" value="Unassembled WGS sequence"/>
</dbReference>
<sequence length="143" mass="14549">MSNKLGGALCATLAAVLSATAVVTFTTGGSIMPGATDDGGVGLFGNPLTATIHLAFAVLALAGLLRRGLRRLLAQLGSLAFLGLTAFDVVALLSPVGEDEPLGVRWPLLVVDLVALALWLATVRSSRPATPASSTQRRGQSEA</sequence>
<keyword evidence="2" id="KW-0732">Signal</keyword>
<evidence type="ECO:0000313" key="4">
    <source>
        <dbReference type="Proteomes" id="UP000239203"/>
    </source>
</evidence>
<dbReference type="EMBL" id="PTIX01000011">
    <property type="protein sequence ID" value="PPK66105.1"/>
    <property type="molecule type" value="Genomic_DNA"/>
</dbReference>
<feature type="chain" id="PRO_5015664381" description="DUF4383 domain-containing protein" evidence="2">
    <location>
        <begin position="22"/>
        <end position="143"/>
    </location>
</feature>
<evidence type="ECO:0000256" key="2">
    <source>
        <dbReference type="SAM" id="SignalP"/>
    </source>
</evidence>
<reference evidence="3 4" key="1">
    <citation type="submission" date="2018-02" db="EMBL/GenBank/DDBJ databases">
        <title>Genomic Encyclopedia of Archaeal and Bacterial Type Strains, Phase II (KMG-II): from individual species to whole genera.</title>
        <authorList>
            <person name="Goeker M."/>
        </authorList>
    </citation>
    <scope>NUCLEOTIDE SEQUENCE [LARGE SCALE GENOMIC DNA]</scope>
    <source>
        <strain evidence="3 4">YU 961-1</strain>
    </source>
</reference>
<dbReference type="AlphaFoldDB" id="A0A2S6GLK8"/>
<protein>
    <recommendedName>
        <fullName evidence="5">DUF4383 domain-containing protein</fullName>
    </recommendedName>
</protein>
<evidence type="ECO:0008006" key="5">
    <source>
        <dbReference type="Google" id="ProtNLM"/>
    </source>
</evidence>
<evidence type="ECO:0000256" key="1">
    <source>
        <dbReference type="SAM" id="Phobius"/>
    </source>
</evidence>
<gene>
    <name evidence="3" type="ORF">CLV40_11169</name>
</gene>
<keyword evidence="4" id="KW-1185">Reference proteome</keyword>
<feature type="transmembrane region" description="Helical" evidence="1">
    <location>
        <begin position="106"/>
        <end position="123"/>
    </location>
</feature>
<feature type="transmembrane region" description="Helical" evidence="1">
    <location>
        <begin position="45"/>
        <end position="65"/>
    </location>
</feature>
<keyword evidence="1" id="KW-0472">Membrane</keyword>
<evidence type="ECO:0000313" key="3">
    <source>
        <dbReference type="EMBL" id="PPK66105.1"/>
    </source>
</evidence>
<keyword evidence="1" id="KW-1133">Transmembrane helix</keyword>
<keyword evidence="1" id="KW-0812">Transmembrane</keyword>
<feature type="transmembrane region" description="Helical" evidence="1">
    <location>
        <begin position="72"/>
        <end position="94"/>
    </location>
</feature>
<organism evidence="3 4">
    <name type="scientific">Actinokineospora auranticolor</name>
    <dbReference type="NCBI Taxonomy" id="155976"/>
    <lineage>
        <taxon>Bacteria</taxon>
        <taxon>Bacillati</taxon>
        <taxon>Actinomycetota</taxon>
        <taxon>Actinomycetes</taxon>
        <taxon>Pseudonocardiales</taxon>
        <taxon>Pseudonocardiaceae</taxon>
        <taxon>Actinokineospora</taxon>
    </lineage>
</organism>
<proteinExistence type="predicted"/>
<accession>A0A2S6GLK8</accession>
<feature type="signal peptide" evidence="2">
    <location>
        <begin position="1"/>
        <end position="21"/>
    </location>
</feature>